<dbReference type="RefSeq" id="XP_005845677.1">
    <property type="nucleotide sequence ID" value="XM_005845615.1"/>
</dbReference>
<name>E1ZL07_CHLVA</name>
<evidence type="ECO:0000313" key="2">
    <source>
        <dbReference type="EMBL" id="EFN53575.1"/>
    </source>
</evidence>
<feature type="compositionally biased region" description="Basic and acidic residues" evidence="1">
    <location>
        <begin position="52"/>
        <end position="75"/>
    </location>
</feature>
<evidence type="ECO:0000256" key="1">
    <source>
        <dbReference type="SAM" id="MobiDB-lite"/>
    </source>
</evidence>
<keyword evidence="3" id="KW-1185">Reference proteome</keyword>
<protein>
    <submittedName>
        <fullName evidence="2">Expressed protein</fullName>
    </submittedName>
</protein>
<sequence>MFQGNYMETCSSYQHTEETGHAAMIEEDEHGKSGFDCAERVGLAAAATAETNTREAETKKREAAEEDACRVKQRP</sequence>
<gene>
    <name evidence="2" type="ORF">CHLNCDRAFT_136759</name>
</gene>
<accession>E1ZL07</accession>
<dbReference type="AlphaFoldDB" id="E1ZL07"/>
<dbReference type="GeneID" id="17353007"/>
<reference evidence="2 3" key="1">
    <citation type="journal article" date="2010" name="Plant Cell">
        <title>The Chlorella variabilis NC64A genome reveals adaptation to photosymbiosis, coevolution with viruses, and cryptic sex.</title>
        <authorList>
            <person name="Blanc G."/>
            <person name="Duncan G."/>
            <person name="Agarkova I."/>
            <person name="Borodovsky M."/>
            <person name="Gurnon J."/>
            <person name="Kuo A."/>
            <person name="Lindquist E."/>
            <person name="Lucas S."/>
            <person name="Pangilinan J."/>
            <person name="Polle J."/>
            <person name="Salamov A."/>
            <person name="Terry A."/>
            <person name="Yamada T."/>
            <person name="Dunigan D.D."/>
            <person name="Grigoriev I.V."/>
            <person name="Claverie J.M."/>
            <person name="Van Etten J.L."/>
        </authorList>
    </citation>
    <scope>NUCLEOTIDE SEQUENCE [LARGE SCALE GENOMIC DNA]</scope>
    <source>
        <strain evidence="2 3">NC64A</strain>
    </source>
</reference>
<dbReference type="InParanoid" id="E1ZL07"/>
<organism evidence="3">
    <name type="scientific">Chlorella variabilis</name>
    <name type="common">Green alga</name>
    <dbReference type="NCBI Taxonomy" id="554065"/>
    <lineage>
        <taxon>Eukaryota</taxon>
        <taxon>Viridiplantae</taxon>
        <taxon>Chlorophyta</taxon>
        <taxon>core chlorophytes</taxon>
        <taxon>Trebouxiophyceae</taxon>
        <taxon>Chlorellales</taxon>
        <taxon>Chlorellaceae</taxon>
        <taxon>Chlorella clade</taxon>
        <taxon>Chlorella</taxon>
    </lineage>
</organism>
<feature type="region of interest" description="Disordered" evidence="1">
    <location>
        <begin position="47"/>
        <end position="75"/>
    </location>
</feature>
<dbReference type="EMBL" id="GL433851">
    <property type="protein sequence ID" value="EFN53575.1"/>
    <property type="molecule type" value="Genomic_DNA"/>
</dbReference>
<dbReference type="KEGG" id="cvr:CHLNCDRAFT_136759"/>
<dbReference type="Proteomes" id="UP000008141">
    <property type="component" value="Unassembled WGS sequence"/>
</dbReference>
<evidence type="ECO:0000313" key="3">
    <source>
        <dbReference type="Proteomes" id="UP000008141"/>
    </source>
</evidence>
<proteinExistence type="predicted"/>